<dbReference type="GO" id="GO:0005198">
    <property type="term" value="F:structural molecule activity"/>
    <property type="evidence" value="ECO:0007669"/>
    <property type="project" value="InterPro"/>
</dbReference>
<evidence type="ECO:0000313" key="11">
    <source>
        <dbReference type="EMBL" id="KAJ7304307.1"/>
    </source>
</evidence>
<keyword evidence="6 10" id="KW-0812">Transmembrane</keyword>
<dbReference type="OrthoDB" id="8790791at2759"/>
<keyword evidence="4" id="KW-0796">Tight junction</keyword>
<dbReference type="Proteomes" id="UP001142489">
    <property type="component" value="Unassembled WGS sequence"/>
</dbReference>
<evidence type="ECO:0000313" key="12">
    <source>
        <dbReference type="Proteomes" id="UP001142489"/>
    </source>
</evidence>
<dbReference type="AlphaFoldDB" id="A0A9Q0X6L7"/>
<feature type="transmembrane region" description="Helical" evidence="10">
    <location>
        <begin position="127"/>
        <end position="146"/>
    </location>
</feature>
<dbReference type="PRINTS" id="PR01077">
    <property type="entry name" value="CLAUDIN"/>
</dbReference>
<organism evidence="11 12">
    <name type="scientific">Phrynocephalus forsythii</name>
    <dbReference type="NCBI Taxonomy" id="171643"/>
    <lineage>
        <taxon>Eukaryota</taxon>
        <taxon>Metazoa</taxon>
        <taxon>Chordata</taxon>
        <taxon>Craniata</taxon>
        <taxon>Vertebrata</taxon>
        <taxon>Euteleostomi</taxon>
        <taxon>Lepidosauria</taxon>
        <taxon>Squamata</taxon>
        <taxon>Bifurcata</taxon>
        <taxon>Unidentata</taxon>
        <taxon>Episquamata</taxon>
        <taxon>Toxicofera</taxon>
        <taxon>Iguania</taxon>
        <taxon>Acrodonta</taxon>
        <taxon>Agamidae</taxon>
        <taxon>Agaminae</taxon>
        <taxon>Phrynocephalus</taxon>
    </lineage>
</organism>
<reference evidence="11" key="1">
    <citation type="journal article" date="2023" name="DNA Res.">
        <title>Chromosome-level genome assembly of Phrynocephalus forsythii using third-generation DNA sequencing and Hi-C analysis.</title>
        <authorList>
            <person name="Qi Y."/>
            <person name="Zhao W."/>
            <person name="Zhao Y."/>
            <person name="Niu C."/>
            <person name="Cao S."/>
            <person name="Zhang Y."/>
        </authorList>
    </citation>
    <scope>NUCLEOTIDE SEQUENCE</scope>
    <source>
        <tissue evidence="11">Muscle</tissue>
    </source>
</reference>
<evidence type="ECO:0000256" key="4">
    <source>
        <dbReference type="ARBA" id="ARBA00022427"/>
    </source>
</evidence>
<comment type="similarity">
    <text evidence="3">Belongs to the claudin family.</text>
</comment>
<keyword evidence="9 10" id="KW-0472">Membrane</keyword>
<proteinExistence type="inferred from homology"/>
<feature type="transmembrane region" description="Helical" evidence="10">
    <location>
        <begin position="208"/>
        <end position="229"/>
    </location>
</feature>
<keyword evidence="7" id="KW-0965">Cell junction</keyword>
<dbReference type="Gene3D" id="1.20.140.150">
    <property type="match status" value="1"/>
</dbReference>
<evidence type="ECO:0000256" key="9">
    <source>
        <dbReference type="ARBA" id="ARBA00023136"/>
    </source>
</evidence>
<feature type="transmembrane region" description="Helical" evidence="10">
    <location>
        <begin position="167"/>
        <end position="188"/>
    </location>
</feature>
<dbReference type="InterPro" id="IPR004031">
    <property type="entry name" value="PMP22/EMP/MP20/Claudin"/>
</dbReference>
<name>A0A9Q0X6L7_9SAUR</name>
<dbReference type="Pfam" id="PF00822">
    <property type="entry name" value="PMP22_Claudin"/>
    <property type="match status" value="1"/>
</dbReference>
<evidence type="ECO:0000256" key="7">
    <source>
        <dbReference type="ARBA" id="ARBA00022949"/>
    </source>
</evidence>
<evidence type="ECO:0000256" key="8">
    <source>
        <dbReference type="ARBA" id="ARBA00022989"/>
    </source>
</evidence>
<keyword evidence="8 10" id="KW-1133">Transmembrane helix</keyword>
<gene>
    <name evidence="11" type="ORF">JRQ81_011853</name>
</gene>
<dbReference type="EMBL" id="JAPFRF010000023">
    <property type="protein sequence ID" value="KAJ7304307.1"/>
    <property type="molecule type" value="Genomic_DNA"/>
</dbReference>
<sequence length="248" mass="27244">MQSQTGSQASLRLSFCLEKKKCCFPFPNLSSTFTSDSIQKLHLPVFKGAMATGAIVFGLVLAPMGWILMLAATVTPQWHEFSRRPGFPQDVSFSDGLWESCVEVTSLQNKVCQPLPVEIAISWPIQMVRTLSVVSVLAGFLSYVLTHVGTRWWSGHLNRCLVGSSGLLHLFSGGLYLCATSFMAYRALVDLTNPQVPPEDKYHLGTCVYLGWAGGAAETLAGLCLATGFHRKNEHGLRSLPVPYRIDY</sequence>
<dbReference type="GO" id="GO:0005923">
    <property type="term" value="C:bicellular tight junction"/>
    <property type="evidence" value="ECO:0007669"/>
    <property type="project" value="UniProtKB-SubCell"/>
</dbReference>
<dbReference type="PANTHER" id="PTHR12002">
    <property type="entry name" value="CLAUDIN"/>
    <property type="match status" value="1"/>
</dbReference>
<evidence type="ECO:0000256" key="10">
    <source>
        <dbReference type="SAM" id="Phobius"/>
    </source>
</evidence>
<evidence type="ECO:0000256" key="3">
    <source>
        <dbReference type="ARBA" id="ARBA00008295"/>
    </source>
</evidence>
<evidence type="ECO:0008006" key="13">
    <source>
        <dbReference type="Google" id="ProtNLM"/>
    </source>
</evidence>
<evidence type="ECO:0000256" key="1">
    <source>
        <dbReference type="ARBA" id="ARBA00004435"/>
    </source>
</evidence>
<dbReference type="InterPro" id="IPR006187">
    <property type="entry name" value="Claudin"/>
</dbReference>
<evidence type="ECO:0000256" key="2">
    <source>
        <dbReference type="ARBA" id="ARBA00004651"/>
    </source>
</evidence>
<accession>A0A9Q0X6L7</accession>
<keyword evidence="12" id="KW-1185">Reference proteome</keyword>
<evidence type="ECO:0000256" key="5">
    <source>
        <dbReference type="ARBA" id="ARBA00022475"/>
    </source>
</evidence>
<feature type="transmembrane region" description="Helical" evidence="10">
    <location>
        <begin position="49"/>
        <end position="72"/>
    </location>
</feature>
<protein>
    <recommendedName>
        <fullName evidence="13">Claudin</fullName>
    </recommendedName>
</protein>
<comment type="caution">
    <text evidence="11">The sequence shown here is derived from an EMBL/GenBank/DDBJ whole genome shotgun (WGS) entry which is preliminary data.</text>
</comment>
<comment type="subcellular location">
    <subcellularLocation>
        <location evidence="1">Cell junction</location>
        <location evidence="1">Tight junction</location>
    </subcellularLocation>
    <subcellularLocation>
        <location evidence="2">Cell membrane</location>
        <topology evidence="2">Multi-pass membrane protein</topology>
    </subcellularLocation>
</comment>
<keyword evidence="5" id="KW-1003">Cell membrane</keyword>
<evidence type="ECO:0000256" key="6">
    <source>
        <dbReference type="ARBA" id="ARBA00022692"/>
    </source>
</evidence>
<dbReference type="GO" id="GO:0005886">
    <property type="term" value="C:plasma membrane"/>
    <property type="evidence" value="ECO:0007669"/>
    <property type="project" value="UniProtKB-SubCell"/>
</dbReference>